<keyword evidence="3" id="KW-1185">Reference proteome</keyword>
<feature type="region of interest" description="Disordered" evidence="1">
    <location>
        <begin position="464"/>
        <end position="489"/>
    </location>
</feature>
<dbReference type="PANTHER" id="PTHR13132:SF29">
    <property type="entry name" value="ALPHA-(1,6)-FUCOSYLTRANSFERASE"/>
    <property type="match status" value="1"/>
</dbReference>
<proteinExistence type="predicted"/>
<feature type="region of interest" description="Disordered" evidence="1">
    <location>
        <begin position="155"/>
        <end position="174"/>
    </location>
</feature>
<feature type="compositionally biased region" description="Low complexity" evidence="1">
    <location>
        <begin position="155"/>
        <end position="173"/>
    </location>
</feature>
<dbReference type="GO" id="GO:0006487">
    <property type="term" value="P:protein N-linked glycosylation"/>
    <property type="evidence" value="ECO:0007669"/>
    <property type="project" value="TreeGrafter"/>
</dbReference>
<name>A0A5C2STR2_9APHY</name>
<evidence type="ECO:0000313" key="2">
    <source>
        <dbReference type="EMBL" id="RPD64696.1"/>
    </source>
</evidence>
<feature type="region of interest" description="Disordered" evidence="1">
    <location>
        <begin position="1"/>
        <end position="86"/>
    </location>
</feature>
<evidence type="ECO:0000256" key="1">
    <source>
        <dbReference type="SAM" id="MobiDB-lite"/>
    </source>
</evidence>
<feature type="compositionally biased region" description="Basic and acidic residues" evidence="1">
    <location>
        <begin position="73"/>
        <end position="84"/>
    </location>
</feature>
<dbReference type="GO" id="GO:0046921">
    <property type="term" value="F:alpha-(1-&gt;6)-fucosyltransferase activity"/>
    <property type="evidence" value="ECO:0007669"/>
    <property type="project" value="TreeGrafter"/>
</dbReference>
<dbReference type="OrthoDB" id="2392789at2759"/>
<reference evidence="2" key="1">
    <citation type="journal article" date="2018" name="Genome Biol. Evol.">
        <title>Genomics and development of Lentinus tigrinus, a white-rot wood-decaying mushroom with dimorphic fruiting bodies.</title>
        <authorList>
            <person name="Wu B."/>
            <person name="Xu Z."/>
            <person name="Knudson A."/>
            <person name="Carlson A."/>
            <person name="Chen N."/>
            <person name="Kovaka S."/>
            <person name="LaButti K."/>
            <person name="Lipzen A."/>
            <person name="Pennachio C."/>
            <person name="Riley R."/>
            <person name="Schakwitz W."/>
            <person name="Umezawa K."/>
            <person name="Ohm R.A."/>
            <person name="Grigoriev I.V."/>
            <person name="Nagy L.G."/>
            <person name="Gibbons J."/>
            <person name="Hibbett D."/>
        </authorList>
    </citation>
    <scope>NUCLEOTIDE SEQUENCE [LARGE SCALE GENOMIC DNA]</scope>
    <source>
        <strain evidence="2">ALCF2SS1-6</strain>
    </source>
</reference>
<accession>A0A5C2STR2</accession>
<evidence type="ECO:0000313" key="3">
    <source>
        <dbReference type="Proteomes" id="UP000313359"/>
    </source>
</evidence>
<sequence>MPLKRPPSDIFVTGFGRPSLSDSRVLTPRTPHSRAGRAEEGFTELELETYQDDEGKDYRNEQSQPLLSPGYRSRGDDHDVRAKDGGPWSVKGWARTALNKAPLISGSVLAMTLFVFIVISVKRPGSLEAALLQSSDAVAGVVETSSLGSAAASAAAATSQAPTPVSAPSQSSSMDDMPARTYISYENYTRFPLTGNEYRDECYTMTKFMHHGDYWDEPHMGPLDVQHHDDATDYHLPEGMPTKVCTSTITYMLDGHVGLAADLALMAQAAAFARERNRTFFVDDTYWNRGKWTDHFQNIRGLDPGLEPGCRAPPPEELVACPRTARHWVMSSRTAMFHMGHAFKEEYEDPFGHHMNRQKPIYERARISLEEVIRPNARTAALVRAAREEVVSILSQPKPPAASTDGRRTDSTVPKPALYIGVHVRRGDRIPSAYPFYPDKKIPLQKFIDGARTTWDKFYGNASSSVSTTGADFDDIGDQSSDRDVSSGHDDHFPAPPLIWLASDSPPAAREFVSAFPTATAVFSLAHSTKPELRGLAPVHEYVQAEFDKESLEERIRLTRGMIVDLAMVSGLWSWPGEVVPGAVVCGEGSNICRMAALGFGFEHAFGFDDDGDYYSGDPNPARSRWVDVDVEGRVVPAWNAFEIH</sequence>
<feature type="compositionally biased region" description="Basic and acidic residues" evidence="1">
    <location>
        <begin position="480"/>
        <end position="489"/>
    </location>
</feature>
<dbReference type="PANTHER" id="PTHR13132">
    <property type="entry name" value="ALPHA- 1,6 -FUCOSYLTRANSFERASE"/>
    <property type="match status" value="1"/>
</dbReference>
<feature type="compositionally biased region" description="Acidic residues" evidence="1">
    <location>
        <begin position="41"/>
        <end position="55"/>
    </location>
</feature>
<dbReference type="Proteomes" id="UP000313359">
    <property type="component" value="Unassembled WGS sequence"/>
</dbReference>
<dbReference type="EMBL" id="ML122253">
    <property type="protein sequence ID" value="RPD64696.1"/>
    <property type="molecule type" value="Genomic_DNA"/>
</dbReference>
<dbReference type="AlphaFoldDB" id="A0A5C2STR2"/>
<gene>
    <name evidence="2" type="ORF">L227DRAFT_571159</name>
</gene>
<organism evidence="2 3">
    <name type="scientific">Lentinus tigrinus ALCF2SS1-6</name>
    <dbReference type="NCBI Taxonomy" id="1328759"/>
    <lineage>
        <taxon>Eukaryota</taxon>
        <taxon>Fungi</taxon>
        <taxon>Dikarya</taxon>
        <taxon>Basidiomycota</taxon>
        <taxon>Agaricomycotina</taxon>
        <taxon>Agaricomycetes</taxon>
        <taxon>Polyporales</taxon>
        <taxon>Polyporaceae</taxon>
        <taxon>Lentinus</taxon>
    </lineage>
</organism>
<protein>
    <submittedName>
        <fullName evidence="2">Uncharacterized protein</fullName>
    </submittedName>
</protein>